<dbReference type="AlphaFoldDB" id="X0Y7I3"/>
<protein>
    <submittedName>
        <fullName evidence="1">Uncharacterized protein</fullName>
    </submittedName>
</protein>
<proteinExistence type="predicted"/>
<dbReference type="EMBL" id="BARS01051363">
    <property type="protein sequence ID" value="GAG44673.1"/>
    <property type="molecule type" value="Genomic_DNA"/>
</dbReference>
<accession>X0Y7I3</accession>
<comment type="caution">
    <text evidence="1">The sequence shown here is derived from an EMBL/GenBank/DDBJ whole genome shotgun (WGS) entry which is preliminary data.</text>
</comment>
<gene>
    <name evidence="1" type="ORF">S01H1_76528</name>
</gene>
<organism evidence="1">
    <name type="scientific">marine sediment metagenome</name>
    <dbReference type="NCBI Taxonomy" id="412755"/>
    <lineage>
        <taxon>unclassified sequences</taxon>
        <taxon>metagenomes</taxon>
        <taxon>ecological metagenomes</taxon>
    </lineage>
</organism>
<feature type="non-terminal residue" evidence="1">
    <location>
        <position position="235"/>
    </location>
</feature>
<evidence type="ECO:0000313" key="1">
    <source>
        <dbReference type="EMBL" id="GAG44673.1"/>
    </source>
</evidence>
<feature type="non-terminal residue" evidence="1">
    <location>
        <position position="1"/>
    </location>
</feature>
<sequence>GLKMQNIGGDLQPLFETEEGISLPLSSFYANDGQTSILFDQPQSFVQWPADGTIHMDYDSDLSLLFIGIPESNAILVNSRGAWSVWSTESLASETATVVQARRGLLSPRVCVRDGRVFLVTGMELATPNDSVAVDNSLSYSYIIAEWGRGGGLDRSVVAAEDMRKFNGFYDPTPTSDDLFVVGEPVKLPGFFNLPDNSDTEDIYLVPILVNPAFGLINPQTIDFRFTFKKGRIQA</sequence>
<reference evidence="1" key="1">
    <citation type="journal article" date="2014" name="Front. Microbiol.">
        <title>High frequency of phylogenetically diverse reductive dehalogenase-homologous genes in deep subseafloor sedimentary metagenomes.</title>
        <authorList>
            <person name="Kawai M."/>
            <person name="Futagami T."/>
            <person name="Toyoda A."/>
            <person name="Takaki Y."/>
            <person name="Nishi S."/>
            <person name="Hori S."/>
            <person name="Arai W."/>
            <person name="Tsubouchi T."/>
            <person name="Morono Y."/>
            <person name="Uchiyama I."/>
            <person name="Ito T."/>
            <person name="Fujiyama A."/>
            <person name="Inagaki F."/>
            <person name="Takami H."/>
        </authorList>
    </citation>
    <scope>NUCLEOTIDE SEQUENCE</scope>
    <source>
        <strain evidence="1">Expedition CK06-06</strain>
    </source>
</reference>
<name>X0Y7I3_9ZZZZ</name>